<dbReference type="GO" id="GO:0005737">
    <property type="term" value="C:cytoplasm"/>
    <property type="evidence" value="ECO:0007669"/>
    <property type="project" value="UniProtKB-SubCell"/>
</dbReference>
<dbReference type="SUPFAM" id="SSF158221">
    <property type="entry name" value="YnzC-like"/>
    <property type="match status" value="1"/>
</dbReference>
<evidence type="ECO:0000256" key="2">
    <source>
        <dbReference type="HAMAP-Rule" id="MF_01103"/>
    </source>
</evidence>
<proteinExistence type="inferred from homology"/>
<comment type="similarity">
    <text evidence="2">Belongs to the UPF0291 family.</text>
</comment>
<dbReference type="InterPro" id="IPR009242">
    <property type="entry name" value="DUF896"/>
</dbReference>
<dbReference type="PATRIC" id="fig|1218508.4.peg.677"/>
<gene>
    <name evidence="3" type="ORF">JG29_06620</name>
</gene>
<protein>
    <recommendedName>
        <fullName evidence="2">UPF0291 protein JG29_06620</fullName>
    </recommendedName>
</protein>
<reference evidence="3 4" key="1">
    <citation type="submission" date="2014-12" db="EMBL/GenBank/DDBJ databases">
        <title>Comparative genomics of the lactic acid bacteria isolated from the honey bee gut.</title>
        <authorList>
            <person name="Ellegaard K.M."/>
            <person name="Tamarit D."/>
            <person name="Javelind E."/>
            <person name="Olofsson T."/>
            <person name="Andersson S.G."/>
            <person name="Vasquez A."/>
        </authorList>
    </citation>
    <scope>NUCLEOTIDE SEQUENCE [LARGE SCALE GENOMIC DNA]</scope>
    <source>
        <strain evidence="3 4">Hon2</strain>
    </source>
</reference>
<dbReference type="STRING" id="1218508.JG29_06620"/>
<organism evidence="3 4">
    <name type="scientific">Bombilactobacillus mellis</name>
    <dbReference type="NCBI Taxonomy" id="1218508"/>
    <lineage>
        <taxon>Bacteria</taxon>
        <taxon>Bacillati</taxon>
        <taxon>Bacillota</taxon>
        <taxon>Bacilli</taxon>
        <taxon>Lactobacillales</taxon>
        <taxon>Lactobacillaceae</taxon>
        <taxon>Bombilactobacillus</taxon>
    </lineage>
</organism>
<dbReference type="HOGENOM" id="CLU_173137_0_1_9"/>
<comment type="caution">
    <text evidence="3">The sequence shown here is derived from an EMBL/GenBank/DDBJ whole genome shotgun (WGS) entry which is preliminary data.</text>
</comment>
<dbReference type="OrthoDB" id="390105at2"/>
<dbReference type="HAMAP" id="MF_01103">
    <property type="entry name" value="UPF0291"/>
    <property type="match status" value="1"/>
</dbReference>
<evidence type="ECO:0000256" key="1">
    <source>
        <dbReference type="ARBA" id="ARBA00022490"/>
    </source>
</evidence>
<dbReference type="Proteomes" id="UP000033695">
    <property type="component" value="Unassembled WGS sequence"/>
</dbReference>
<keyword evidence="1 2" id="KW-0963">Cytoplasm</keyword>
<dbReference type="PANTHER" id="PTHR37300">
    <property type="entry name" value="UPF0291 PROTEIN CBO2609/CLC_2481"/>
    <property type="match status" value="1"/>
</dbReference>
<dbReference type="Pfam" id="PF05979">
    <property type="entry name" value="DUF896"/>
    <property type="match status" value="1"/>
</dbReference>
<accession>A0A0F4KT21</accession>
<dbReference type="PANTHER" id="PTHR37300:SF1">
    <property type="entry name" value="UPF0291 PROTEIN YNZC"/>
    <property type="match status" value="1"/>
</dbReference>
<comment type="subcellular location">
    <subcellularLocation>
        <location evidence="2">Cytoplasm</location>
    </subcellularLocation>
</comment>
<keyword evidence="4" id="KW-1185">Reference proteome</keyword>
<dbReference type="AlphaFoldDB" id="A0A0F4KT21"/>
<dbReference type="RefSeq" id="WP_045922512.1">
    <property type="nucleotide sequence ID" value="NZ_JAAEDY010000005.1"/>
</dbReference>
<evidence type="ECO:0000313" key="4">
    <source>
        <dbReference type="Proteomes" id="UP000033695"/>
    </source>
</evidence>
<evidence type="ECO:0000313" key="3">
    <source>
        <dbReference type="EMBL" id="KJY49208.1"/>
    </source>
</evidence>
<name>A0A0F4KT21_9LACO</name>
<sequence length="86" mass="10210">MVELNENKRQAELIQRINELAHKQKKVGLNREEKQEQAALRQEYLANFRQGFKAQLLHTKLYNPQGQEITPAKIRKIQKNKGWRSN</sequence>
<dbReference type="Gene3D" id="1.10.287.540">
    <property type="entry name" value="Helix hairpin bin"/>
    <property type="match status" value="1"/>
</dbReference>
<dbReference type="EMBL" id="JXBZ01000005">
    <property type="protein sequence ID" value="KJY49208.1"/>
    <property type="molecule type" value="Genomic_DNA"/>
</dbReference>